<sequence>MSRNVTVNPMQLAKLEEMLAKEKVTLSQYEQHLSLLEKDYDKLSKKTNLHPIEKAQLTYLPQRIETANKDVLTSLKQCAILHLLILNLKGPEYGTINLPPETESDLRKILNQ</sequence>
<dbReference type="Proteomes" id="UP001470230">
    <property type="component" value="Unassembled WGS sequence"/>
</dbReference>
<gene>
    <name evidence="2" type="ORF">M9Y10_017618</name>
</gene>
<evidence type="ECO:0000313" key="3">
    <source>
        <dbReference type="Proteomes" id="UP001470230"/>
    </source>
</evidence>
<feature type="coiled-coil region" evidence="1">
    <location>
        <begin position="12"/>
        <end position="46"/>
    </location>
</feature>
<name>A0ABR2HU16_9EUKA</name>
<protein>
    <submittedName>
        <fullName evidence="2">Uncharacterized protein</fullName>
    </submittedName>
</protein>
<reference evidence="2 3" key="1">
    <citation type="submission" date="2024-04" db="EMBL/GenBank/DDBJ databases">
        <title>Tritrichomonas musculus Genome.</title>
        <authorList>
            <person name="Alves-Ferreira E."/>
            <person name="Grigg M."/>
            <person name="Lorenzi H."/>
            <person name="Galac M."/>
        </authorList>
    </citation>
    <scope>NUCLEOTIDE SEQUENCE [LARGE SCALE GENOMIC DNA]</scope>
    <source>
        <strain evidence="2 3">EAF2021</strain>
    </source>
</reference>
<keyword evidence="3" id="KW-1185">Reference proteome</keyword>
<keyword evidence="1" id="KW-0175">Coiled coil</keyword>
<comment type="caution">
    <text evidence="2">The sequence shown here is derived from an EMBL/GenBank/DDBJ whole genome shotgun (WGS) entry which is preliminary data.</text>
</comment>
<evidence type="ECO:0000256" key="1">
    <source>
        <dbReference type="SAM" id="Coils"/>
    </source>
</evidence>
<proteinExistence type="predicted"/>
<organism evidence="2 3">
    <name type="scientific">Tritrichomonas musculus</name>
    <dbReference type="NCBI Taxonomy" id="1915356"/>
    <lineage>
        <taxon>Eukaryota</taxon>
        <taxon>Metamonada</taxon>
        <taxon>Parabasalia</taxon>
        <taxon>Tritrichomonadida</taxon>
        <taxon>Tritrichomonadidae</taxon>
        <taxon>Tritrichomonas</taxon>
    </lineage>
</organism>
<evidence type="ECO:0000313" key="2">
    <source>
        <dbReference type="EMBL" id="KAK8852630.1"/>
    </source>
</evidence>
<dbReference type="EMBL" id="JAPFFF010000023">
    <property type="protein sequence ID" value="KAK8852630.1"/>
    <property type="molecule type" value="Genomic_DNA"/>
</dbReference>
<accession>A0ABR2HU16</accession>